<dbReference type="AlphaFoldDB" id="A0A561DEN4"/>
<dbReference type="Pfam" id="PF08713">
    <property type="entry name" value="DNA_alkylation"/>
    <property type="match status" value="1"/>
</dbReference>
<evidence type="ECO:0000313" key="2">
    <source>
        <dbReference type="Proteomes" id="UP000319671"/>
    </source>
</evidence>
<sequence length="236" mass="26641">MDFEMVMQELEALGKERIKKTYLSNGAHEPLFGVATGAMKPLAKKIKKNQPLAEQLYATGNYDAMYFAGIIADPMTMTEADFERWMDAAYFYMLSDFVVSVTLAETEIAQDVADKWITSGEELRMSAGWSCYCWLLGNRPDSEFSASKISAMLDQVENTIHNSPDRTKSAMNNFIYTVGISYLPLHDKAVETAKAVGPVEIRRDKKKSSILLASESIQKEINRGRKLGFKRKYVRC</sequence>
<dbReference type="InterPro" id="IPR014825">
    <property type="entry name" value="DNA_alkylation"/>
</dbReference>
<keyword evidence="2" id="KW-1185">Reference proteome</keyword>
<evidence type="ECO:0000313" key="1">
    <source>
        <dbReference type="EMBL" id="TWE01831.1"/>
    </source>
</evidence>
<protein>
    <submittedName>
        <fullName evidence="1">3-methyladenine DNA glycosylase AlkD</fullName>
    </submittedName>
</protein>
<dbReference type="CDD" id="cd06561">
    <property type="entry name" value="AlkD_like"/>
    <property type="match status" value="1"/>
</dbReference>
<gene>
    <name evidence="1" type="ORF">FB550_105200</name>
</gene>
<organism evidence="1 2">
    <name type="scientific">Neobacillus bataviensis</name>
    <dbReference type="NCBI Taxonomy" id="220685"/>
    <lineage>
        <taxon>Bacteria</taxon>
        <taxon>Bacillati</taxon>
        <taxon>Bacillota</taxon>
        <taxon>Bacilli</taxon>
        <taxon>Bacillales</taxon>
        <taxon>Bacillaceae</taxon>
        <taxon>Neobacillus</taxon>
    </lineage>
</organism>
<dbReference type="Proteomes" id="UP000319671">
    <property type="component" value="Unassembled WGS sequence"/>
</dbReference>
<comment type="caution">
    <text evidence="1">The sequence shown here is derived from an EMBL/GenBank/DDBJ whole genome shotgun (WGS) entry which is preliminary data.</text>
</comment>
<reference evidence="1 2" key="1">
    <citation type="submission" date="2019-06" db="EMBL/GenBank/DDBJ databases">
        <title>Sorghum-associated microbial communities from plants grown in Nebraska, USA.</title>
        <authorList>
            <person name="Schachtman D."/>
        </authorList>
    </citation>
    <scope>NUCLEOTIDE SEQUENCE [LARGE SCALE GENOMIC DNA]</scope>
    <source>
        <strain evidence="1 2">2482</strain>
    </source>
</reference>
<dbReference type="PANTHER" id="PTHR41291:SF1">
    <property type="entry name" value="DNA ALKYLATION REPAIR PROTEIN"/>
    <property type="match status" value="1"/>
</dbReference>
<dbReference type="RefSeq" id="WP_144565201.1">
    <property type="nucleotide sequence ID" value="NZ_VIVN01000005.1"/>
</dbReference>
<dbReference type="InterPro" id="IPR016024">
    <property type="entry name" value="ARM-type_fold"/>
</dbReference>
<dbReference type="SUPFAM" id="SSF48371">
    <property type="entry name" value="ARM repeat"/>
    <property type="match status" value="1"/>
</dbReference>
<proteinExistence type="predicted"/>
<dbReference type="PANTHER" id="PTHR41291">
    <property type="entry name" value="DNA ALKYLATION REPAIR PROTEIN"/>
    <property type="match status" value="1"/>
</dbReference>
<name>A0A561DEN4_9BACI</name>
<accession>A0A561DEN4</accession>
<dbReference type="EMBL" id="VIVN01000005">
    <property type="protein sequence ID" value="TWE01831.1"/>
    <property type="molecule type" value="Genomic_DNA"/>
</dbReference>